<dbReference type="PANTHER" id="PTHR15863">
    <property type="entry name" value="MRN COMPLEX-INTERACTING PROTEIN"/>
    <property type="match status" value="1"/>
</dbReference>
<dbReference type="PANTHER" id="PTHR15863:SF2">
    <property type="entry name" value="MRN COMPLEX-INTERACTING PROTEIN"/>
    <property type="match status" value="1"/>
</dbReference>
<dbReference type="Pfam" id="PF15749">
    <property type="entry name" value="MRNIP"/>
    <property type="match status" value="1"/>
</dbReference>
<keyword evidence="3" id="KW-1185">Reference proteome</keyword>
<dbReference type="GO" id="GO:0007095">
    <property type="term" value="P:mitotic G2 DNA damage checkpoint signaling"/>
    <property type="evidence" value="ECO:0007669"/>
    <property type="project" value="TreeGrafter"/>
</dbReference>
<dbReference type="EMBL" id="BFAA01005594">
    <property type="protein sequence ID" value="GCB65745.1"/>
    <property type="molecule type" value="Genomic_DNA"/>
</dbReference>
<dbReference type="GO" id="GO:0003682">
    <property type="term" value="F:chromatin binding"/>
    <property type="evidence" value="ECO:0007669"/>
    <property type="project" value="TreeGrafter"/>
</dbReference>
<evidence type="ECO:0000313" key="3">
    <source>
        <dbReference type="Proteomes" id="UP000288216"/>
    </source>
</evidence>
<dbReference type="AlphaFoldDB" id="A0A401NY08"/>
<feature type="non-terminal residue" evidence="2">
    <location>
        <position position="40"/>
    </location>
</feature>
<sequence>MAQQFQALRCCFCKIHQVHQVKKSKKWNCKLCGEEQSLVK</sequence>
<name>A0A401NY08_SCYTO</name>
<accession>A0A401NY08</accession>
<feature type="domain" description="MRN complex-interacting protein N-terminal" evidence="1">
    <location>
        <begin position="8"/>
        <end position="40"/>
    </location>
</feature>
<dbReference type="GO" id="GO:0005634">
    <property type="term" value="C:nucleus"/>
    <property type="evidence" value="ECO:0007669"/>
    <property type="project" value="TreeGrafter"/>
</dbReference>
<evidence type="ECO:0000313" key="2">
    <source>
        <dbReference type="EMBL" id="GCB65745.1"/>
    </source>
</evidence>
<evidence type="ECO:0000259" key="1">
    <source>
        <dbReference type="Pfam" id="PF15749"/>
    </source>
</evidence>
<protein>
    <recommendedName>
        <fullName evidence="1">MRN complex-interacting protein N-terminal domain-containing protein</fullName>
    </recommendedName>
</protein>
<organism evidence="2 3">
    <name type="scientific">Scyliorhinus torazame</name>
    <name type="common">Cloudy catshark</name>
    <name type="synonym">Catulus torazame</name>
    <dbReference type="NCBI Taxonomy" id="75743"/>
    <lineage>
        <taxon>Eukaryota</taxon>
        <taxon>Metazoa</taxon>
        <taxon>Chordata</taxon>
        <taxon>Craniata</taxon>
        <taxon>Vertebrata</taxon>
        <taxon>Chondrichthyes</taxon>
        <taxon>Elasmobranchii</taxon>
        <taxon>Galeomorphii</taxon>
        <taxon>Galeoidea</taxon>
        <taxon>Carcharhiniformes</taxon>
        <taxon>Scyliorhinidae</taxon>
        <taxon>Scyliorhinus</taxon>
    </lineage>
</organism>
<gene>
    <name evidence="2" type="ORF">scyTo_0011908</name>
</gene>
<dbReference type="Proteomes" id="UP000288216">
    <property type="component" value="Unassembled WGS sequence"/>
</dbReference>
<dbReference type="InterPro" id="IPR032739">
    <property type="entry name" value="MRNIP"/>
</dbReference>
<proteinExistence type="predicted"/>
<dbReference type="OrthoDB" id="5960226at2759"/>
<reference evidence="2 3" key="1">
    <citation type="journal article" date="2018" name="Nat. Ecol. Evol.">
        <title>Shark genomes provide insights into elasmobranch evolution and the origin of vertebrates.</title>
        <authorList>
            <person name="Hara Y"/>
            <person name="Yamaguchi K"/>
            <person name="Onimaru K"/>
            <person name="Kadota M"/>
            <person name="Koyanagi M"/>
            <person name="Keeley SD"/>
            <person name="Tatsumi K"/>
            <person name="Tanaka K"/>
            <person name="Motone F"/>
            <person name="Kageyama Y"/>
            <person name="Nozu R"/>
            <person name="Adachi N"/>
            <person name="Nishimura O"/>
            <person name="Nakagawa R"/>
            <person name="Tanegashima C"/>
            <person name="Kiyatake I"/>
            <person name="Matsumoto R"/>
            <person name="Murakumo K"/>
            <person name="Nishida K"/>
            <person name="Terakita A"/>
            <person name="Kuratani S"/>
            <person name="Sato K"/>
            <person name="Hyodo S Kuraku.S."/>
        </authorList>
    </citation>
    <scope>NUCLEOTIDE SEQUENCE [LARGE SCALE GENOMIC DNA]</scope>
</reference>
<dbReference type="InterPro" id="IPR049472">
    <property type="entry name" value="MRNIP_N"/>
</dbReference>
<comment type="caution">
    <text evidence="2">The sequence shown here is derived from an EMBL/GenBank/DDBJ whole genome shotgun (WGS) entry which is preliminary data.</text>
</comment>
<dbReference type="STRING" id="75743.A0A401NY08"/>